<dbReference type="InterPro" id="IPR018200">
    <property type="entry name" value="USP_CS"/>
</dbReference>
<comment type="catalytic activity">
    <reaction evidence="1">
        <text>Thiol-dependent hydrolysis of ester, thioester, amide, peptide and isopeptide bonds formed by the C-terminal Gly of ubiquitin (a 76-residue protein attached to proteins as an intracellular targeting signal).</text>
        <dbReference type="EC" id="3.4.19.12"/>
    </reaction>
</comment>
<gene>
    <name evidence="8" type="ORF">PMKS-003808</name>
</gene>
<dbReference type="Proteomes" id="UP000186136">
    <property type="component" value="Unassembled WGS sequence"/>
</dbReference>
<evidence type="ECO:0000313" key="9">
    <source>
        <dbReference type="Proteomes" id="UP000186136"/>
    </source>
</evidence>
<keyword evidence="9" id="KW-1185">Reference proteome</keyword>
<dbReference type="OrthoDB" id="27652at2759"/>
<dbReference type="GO" id="GO:0005829">
    <property type="term" value="C:cytosol"/>
    <property type="evidence" value="ECO:0007669"/>
    <property type="project" value="TreeGrafter"/>
</dbReference>
<feature type="compositionally biased region" description="Low complexity" evidence="6">
    <location>
        <begin position="621"/>
        <end position="638"/>
    </location>
</feature>
<organism evidence="8 9">
    <name type="scientific">Pichia membranifaciens</name>
    <dbReference type="NCBI Taxonomy" id="4926"/>
    <lineage>
        <taxon>Eukaryota</taxon>
        <taxon>Fungi</taxon>
        <taxon>Dikarya</taxon>
        <taxon>Ascomycota</taxon>
        <taxon>Saccharomycotina</taxon>
        <taxon>Pichiomycetes</taxon>
        <taxon>Pichiales</taxon>
        <taxon>Pichiaceae</taxon>
        <taxon>Pichia</taxon>
    </lineage>
</organism>
<dbReference type="PANTHER" id="PTHR24006:SF733">
    <property type="entry name" value="RE52890P"/>
    <property type="match status" value="1"/>
</dbReference>
<dbReference type="Gene3D" id="3.90.70.10">
    <property type="entry name" value="Cysteine proteinases"/>
    <property type="match status" value="1"/>
</dbReference>
<dbReference type="AlphaFoldDB" id="A0A1Q2YL74"/>
<reference evidence="8 9" key="1">
    <citation type="submission" date="2016-08" db="EMBL/GenBank/DDBJ databases">
        <title>Whole genome shotgun sequence of Pichia membranifaciens KS47-1.</title>
        <authorList>
            <person name="Konishi M."/>
            <person name="Ishida M."/>
            <person name="Arakawa T."/>
            <person name="Kato Y."/>
            <person name="Horiuchi J."/>
        </authorList>
    </citation>
    <scope>NUCLEOTIDE SEQUENCE [LARGE SCALE GENOMIC DNA]</scope>
    <source>
        <strain evidence="8 9">KS47-1</strain>
    </source>
</reference>
<dbReference type="FunFam" id="3.90.70.10:FF:000131">
    <property type="entry name" value="Ubiquitin carboxyl-terminal hydrolase"/>
    <property type="match status" value="1"/>
</dbReference>
<evidence type="ECO:0000256" key="4">
    <source>
        <dbReference type="ARBA" id="ARBA00022670"/>
    </source>
</evidence>
<proteinExistence type="inferred from homology"/>
<feature type="domain" description="USP" evidence="7">
    <location>
        <begin position="121"/>
        <end position="425"/>
    </location>
</feature>
<dbReference type="EC" id="3.4.19.12" evidence="3"/>
<keyword evidence="5" id="KW-0378">Hydrolase</keyword>
<dbReference type="GO" id="GO:0004843">
    <property type="term" value="F:cysteine-type deubiquitinase activity"/>
    <property type="evidence" value="ECO:0007669"/>
    <property type="project" value="UniProtKB-EC"/>
</dbReference>
<dbReference type="PROSITE" id="PS00973">
    <property type="entry name" value="USP_2"/>
    <property type="match status" value="1"/>
</dbReference>
<dbReference type="Pfam" id="PF00443">
    <property type="entry name" value="UCH"/>
    <property type="match status" value="1"/>
</dbReference>
<dbReference type="GO" id="GO:0016579">
    <property type="term" value="P:protein deubiquitination"/>
    <property type="evidence" value="ECO:0007669"/>
    <property type="project" value="InterPro"/>
</dbReference>
<accession>A0A1Q2YL74</accession>
<feature type="region of interest" description="Disordered" evidence="6">
    <location>
        <begin position="589"/>
        <end position="659"/>
    </location>
</feature>
<feature type="compositionally biased region" description="Low complexity" evidence="6">
    <location>
        <begin position="23"/>
        <end position="34"/>
    </location>
</feature>
<evidence type="ECO:0000256" key="3">
    <source>
        <dbReference type="ARBA" id="ARBA00012759"/>
    </source>
</evidence>
<dbReference type="CDD" id="cd02663">
    <property type="entry name" value="Peptidase_C19G"/>
    <property type="match status" value="1"/>
</dbReference>
<dbReference type="InterPro" id="IPR050164">
    <property type="entry name" value="Peptidase_C19"/>
</dbReference>
<evidence type="ECO:0000313" key="8">
    <source>
        <dbReference type="EMBL" id="GAV30298.1"/>
    </source>
</evidence>
<feature type="compositionally biased region" description="Polar residues" evidence="6">
    <location>
        <begin position="639"/>
        <end position="648"/>
    </location>
</feature>
<dbReference type="PANTHER" id="PTHR24006">
    <property type="entry name" value="UBIQUITIN CARBOXYL-TERMINAL HYDROLASE"/>
    <property type="match status" value="1"/>
</dbReference>
<evidence type="ECO:0000256" key="2">
    <source>
        <dbReference type="ARBA" id="ARBA00009085"/>
    </source>
</evidence>
<dbReference type="InterPro" id="IPR038765">
    <property type="entry name" value="Papain-like_cys_pep_sf"/>
</dbReference>
<comment type="similarity">
    <text evidence="2">Belongs to the peptidase C19 family.</text>
</comment>
<dbReference type="InterPro" id="IPR001394">
    <property type="entry name" value="Peptidase_C19_UCH"/>
</dbReference>
<feature type="compositionally biased region" description="Polar residues" evidence="6">
    <location>
        <begin position="1"/>
        <end position="15"/>
    </location>
</feature>
<dbReference type="PROSITE" id="PS50235">
    <property type="entry name" value="USP_3"/>
    <property type="match status" value="1"/>
</dbReference>
<sequence length="659" mass="73249">MNQQNYTNRAGSSSPVIPATPNSQGSSANLSSTSSGMRKLSLFSRSNLDSSSSVLSSVENSDVAENGGNDNSNAIYSQSDFTVSDAHKDKQLEKSLTEKYPALKDIETNYFLNSQKNVTLVGVINEPSASLEWRKKASLIRGPIINLDEPFLKTYGMKEENMFTVIKDAFECITENASKTGVLSPYNLIEVIKRENILFRNAQHQDAHEFLNFLINNVLESMKQYNKESIITDIFEGELTSETKCLTCDNSSYRNEKFLDLSIDLEPDSSITNCLKMFSKIEMLNENNKFYCENCYSYQEAAKSIKLKKIPKILAFHLKRFKYSEKLDRLVKLFYRVEYVKTLRICNTTKDSEQPDKLYELYGVVVHIGGGPYHGHYVSLVKTELYGWLLFDDETVEKIDEDYVFKFFGDGCGLATAYLLFYREVDDEQEFFRDQLYNGLDSECDDADNSSADPDSSNSDEQRGVINHRFTFKKPTISTATSSSSSGPPVGTAFFKAEETSDPTASDPTMAPEAPSAVTATATPLTTPVVHSEATLPQRQTSDTVPLKYTVNSSHDEVDEFDPFSQADHGDVNSSGYGGDHISKVTTKSTMDTAGTGGTATNDAPKASQKRRSSLFRGLTNDSHSNVASSHNNSVSTSEHINTGSRRSSIFGFRKKSAN</sequence>
<evidence type="ECO:0000256" key="1">
    <source>
        <dbReference type="ARBA" id="ARBA00000707"/>
    </source>
</evidence>
<feature type="region of interest" description="Disordered" evidence="6">
    <location>
        <begin position="443"/>
        <end position="465"/>
    </location>
</feature>
<dbReference type="GO" id="GO:0006508">
    <property type="term" value="P:proteolysis"/>
    <property type="evidence" value="ECO:0007669"/>
    <property type="project" value="UniProtKB-KW"/>
</dbReference>
<keyword evidence="4" id="KW-0645">Protease</keyword>
<evidence type="ECO:0000256" key="6">
    <source>
        <dbReference type="SAM" id="MobiDB-lite"/>
    </source>
</evidence>
<name>A0A1Q2YL74_9ASCO</name>
<evidence type="ECO:0000259" key="7">
    <source>
        <dbReference type="PROSITE" id="PS50235"/>
    </source>
</evidence>
<comment type="caution">
    <text evidence="8">The sequence shown here is derived from an EMBL/GenBank/DDBJ whole genome shotgun (WGS) entry which is preliminary data.</text>
</comment>
<protein>
    <recommendedName>
        <fullName evidence="3">ubiquitinyl hydrolase 1</fullName>
        <ecNumber evidence="3">3.4.19.12</ecNumber>
    </recommendedName>
</protein>
<feature type="region of interest" description="Disordered" evidence="6">
    <location>
        <begin position="1"/>
        <end position="34"/>
    </location>
</feature>
<dbReference type="SUPFAM" id="SSF54001">
    <property type="entry name" value="Cysteine proteinases"/>
    <property type="match status" value="1"/>
</dbReference>
<evidence type="ECO:0000256" key="5">
    <source>
        <dbReference type="ARBA" id="ARBA00022801"/>
    </source>
</evidence>
<dbReference type="EMBL" id="BDGI01000171">
    <property type="protein sequence ID" value="GAV30298.1"/>
    <property type="molecule type" value="Genomic_DNA"/>
</dbReference>
<dbReference type="InterPro" id="IPR028889">
    <property type="entry name" value="USP"/>
</dbReference>
<feature type="compositionally biased region" description="Low complexity" evidence="6">
    <location>
        <begin position="449"/>
        <end position="459"/>
    </location>
</feature>
<dbReference type="GO" id="GO:0005634">
    <property type="term" value="C:nucleus"/>
    <property type="evidence" value="ECO:0007669"/>
    <property type="project" value="TreeGrafter"/>
</dbReference>